<dbReference type="EMBL" id="DYVS01000149">
    <property type="protein sequence ID" value="HJF70897.1"/>
    <property type="molecule type" value="Genomic_DNA"/>
</dbReference>
<evidence type="ECO:0000313" key="3">
    <source>
        <dbReference type="Proteomes" id="UP000742098"/>
    </source>
</evidence>
<protein>
    <submittedName>
        <fullName evidence="2">Phage portal protein</fullName>
    </submittedName>
</protein>
<dbReference type="Proteomes" id="UP000742098">
    <property type="component" value="Unassembled WGS sequence"/>
</dbReference>
<accession>A0A921KYQ4</accession>
<dbReference type="Pfam" id="PF05133">
    <property type="entry name" value="SPP1_portal"/>
    <property type="match status" value="1"/>
</dbReference>
<evidence type="ECO:0000256" key="1">
    <source>
        <dbReference type="SAM" id="Coils"/>
    </source>
</evidence>
<feature type="coiled-coil region" evidence="1">
    <location>
        <begin position="454"/>
        <end position="481"/>
    </location>
</feature>
<reference evidence="2" key="1">
    <citation type="journal article" date="2021" name="PeerJ">
        <title>Extensive microbial diversity within the chicken gut microbiome revealed by metagenomics and culture.</title>
        <authorList>
            <person name="Gilroy R."/>
            <person name="Ravi A."/>
            <person name="Getino M."/>
            <person name="Pursley I."/>
            <person name="Horton D.L."/>
            <person name="Alikhan N.F."/>
            <person name="Baker D."/>
            <person name="Gharbi K."/>
            <person name="Hall N."/>
            <person name="Watson M."/>
            <person name="Adriaenssens E.M."/>
            <person name="Foster-Nyarko E."/>
            <person name="Jarju S."/>
            <person name="Secka A."/>
            <person name="Antonio M."/>
            <person name="Oren A."/>
            <person name="Chaudhuri R.R."/>
            <person name="La Ragione R."/>
            <person name="Hildebrand F."/>
            <person name="Pallen M.J."/>
        </authorList>
    </citation>
    <scope>NUCLEOTIDE SEQUENCE</scope>
    <source>
        <strain evidence="2">6966</strain>
    </source>
</reference>
<reference evidence="2" key="2">
    <citation type="submission" date="2021-09" db="EMBL/GenBank/DDBJ databases">
        <authorList>
            <person name="Gilroy R."/>
        </authorList>
    </citation>
    <scope>NUCLEOTIDE SEQUENCE</scope>
    <source>
        <strain evidence="2">6966</strain>
    </source>
</reference>
<sequence>MIIIDFFNSSVNWFLNTFGAKRDLLELIKDKDINKAIQSFQCRDTDVEIAISELDPASHKVNRRPNKKRIGKPDKITAKLAIPCQRHINEVELAFLYGTMPTWNQTSINTDRAFEAFGNFLKNTRWGTTQREFKRTAGGETESAKLYYVYMDTETQKKKVGVKVLAKTKGDEIRPLFDQYGNMLAFGHGYYLKEGNTIVRHFDIYCPDYVFRCTQKNIGWDVITEKNDIGKIPVIYVQQPKAWDGVQALIDRLEELRSRVSDVNDYVADPILKMSTDIMIARNEAKINNSIKSGLPDPDTSGGGKAVGLPTKDSIMEYLTVDTAVDLKKNEIEDLDKVIKVMSMTPDLTFEALISAGAPTGRALRRAMALGYMKRAKNIEIYSIAQDREANLIKAIIGNVLDISLKSEMEKLIVHSEFGEPFQDDISEKISDIIKLRDAGLLSQETAMSLIDYIKDVQSEIDKIKTELEEKQQMLSEQMGAGSLFGQFRNNTEEE</sequence>
<keyword evidence="1" id="KW-0175">Coiled coil</keyword>
<organism evidence="2 3">
    <name type="scientific">Butyricimonas virosa</name>
    <dbReference type="NCBI Taxonomy" id="544645"/>
    <lineage>
        <taxon>Bacteria</taxon>
        <taxon>Pseudomonadati</taxon>
        <taxon>Bacteroidota</taxon>
        <taxon>Bacteroidia</taxon>
        <taxon>Bacteroidales</taxon>
        <taxon>Odoribacteraceae</taxon>
        <taxon>Butyricimonas</taxon>
    </lineage>
</organism>
<dbReference type="InterPro" id="IPR021145">
    <property type="entry name" value="Portal_protein_SPP1_Gp6-like"/>
</dbReference>
<gene>
    <name evidence="2" type="ORF">K8V05_09110</name>
</gene>
<comment type="caution">
    <text evidence="2">The sequence shown here is derived from an EMBL/GenBank/DDBJ whole genome shotgun (WGS) entry which is preliminary data.</text>
</comment>
<proteinExistence type="predicted"/>
<evidence type="ECO:0000313" key="2">
    <source>
        <dbReference type="EMBL" id="HJF70897.1"/>
    </source>
</evidence>
<name>A0A921KYQ4_9BACT</name>
<dbReference type="AlphaFoldDB" id="A0A921KYQ4"/>